<dbReference type="FunFam" id="3.30.160.60:FF:000130">
    <property type="entry name" value="Spalt-like transcription factor 4"/>
    <property type="match status" value="1"/>
</dbReference>
<feature type="compositionally biased region" description="Polar residues" evidence="13">
    <location>
        <begin position="100"/>
        <end position="114"/>
    </location>
</feature>
<keyword evidence="6" id="KW-0862">Zinc</keyword>
<comment type="subcellular location">
    <subcellularLocation>
        <location evidence="1">Nucleus</location>
    </subcellularLocation>
</comment>
<dbReference type="Gene3D" id="3.30.160.60">
    <property type="entry name" value="Classic Zinc Finger"/>
    <property type="match status" value="6"/>
</dbReference>
<dbReference type="GO" id="GO:0003700">
    <property type="term" value="F:DNA-binding transcription factor activity"/>
    <property type="evidence" value="ECO:0007669"/>
    <property type="project" value="TreeGrafter"/>
</dbReference>
<keyword evidence="9" id="KW-0804">Transcription</keyword>
<evidence type="ECO:0000256" key="4">
    <source>
        <dbReference type="ARBA" id="ARBA00022737"/>
    </source>
</evidence>
<dbReference type="Pfam" id="PF00096">
    <property type="entry name" value="zf-C2H2"/>
    <property type="match status" value="5"/>
</dbReference>
<feature type="domain" description="C2H2-type" evidence="14">
    <location>
        <begin position="381"/>
        <end position="408"/>
    </location>
</feature>
<dbReference type="PANTHER" id="PTHR24390">
    <property type="entry name" value="ZINC FINGER PROTEIN"/>
    <property type="match status" value="1"/>
</dbReference>
<evidence type="ECO:0000256" key="2">
    <source>
        <dbReference type="ARBA" id="ARBA00006991"/>
    </source>
</evidence>
<dbReference type="FunFam" id="3.30.160.60:FF:000290">
    <property type="entry name" value="Zinc finger protein 697 isoform X1"/>
    <property type="match status" value="1"/>
</dbReference>
<keyword evidence="10" id="KW-0539">Nucleus</keyword>
<dbReference type="PANTHER" id="PTHR24390:SF79">
    <property type="entry name" value="ASPARAGINE-RICH ZINC FINGER PROTEIN AZF1"/>
    <property type="match status" value="1"/>
</dbReference>
<evidence type="ECO:0000313" key="16">
    <source>
        <dbReference type="Proteomes" id="UP000499080"/>
    </source>
</evidence>
<keyword evidence="15" id="KW-0808">Transferase</keyword>
<dbReference type="PROSITE" id="PS50157">
    <property type="entry name" value="ZINC_FINGER_C2H2_2"/>
    <property type="match status" value="6"/>
</dbReference>
<keyword evidence="4" id="KW-0677">Repeat</keyword>
<dbReference type="GO" id="GO:0008270">
    <property type="term" value="F:zinc ion binding"/>
    <property type="evidence" value="ECO:0007669"/>
    <property type="project" value="UniProtKB-KW"/>
</dbReference>
<evidence type="ECO:0000256" key="7">
    <source>
        <dbReference type="ARBA" id="ARBA00023015"/>
    </source>
</evidence>
<dbReference type="EMBL" id="BGPR01040071">
    <property type="protein sequence ID" value="GBO16134.1"/>
    <property type="molecule type" value="Genomic_DNA"/>
</dbReference>
<dbReference type="SMART" id="SM00355">
    <property type="entry name" value="ZnF_C2H2"/>
    <property type="match status" value="6"/>
</dbReference>
<evidence type="ECO:0000256" key="13">
    <source>
        <dbReference type="SAM" id="MobiDB-lite"/>
    </source>
</evidence>
<feature type="domain" description="C2H2-type" evidence="14">
    <location>
        <begin position="465"/>
        <end position="489"/>
    </location>
</feature>
<dbReference type="InterPro" id="IPR013087">
    <property type="entry name" value="Znf_C2H2_type"/>
</dbReference>
<dbReference type="GO" id="GO:0032259">
    <property type="term" value="P:methylation"/>
    <property type="evidence" value="ECO:0007669"/>
    <property type="project" value="UniProtKB-KW"/>
</dbReference>
<keyword evidence="15" id="KW-0489">Methyltransferase</keyword>
<comment type="similarity">
    <text evidence="2">Belongs to the krueppel C2H2-type zinc-finger protein family.</text>
</comment>
<evidence type="ECO:0000256" key="6">
    <source>
        <dbReference type="ARBA" id="ARBA00022833"/>
    </source>
</evidence>
<reference evidence="15 16" key="1">
    <citation type="journal article" date="2019" name="Sci. Rep.">
        <title>Orb-weaving spider Araneus ventricosus genome elucidates the spidroin gene catalogue.</title>
        <authorList>
            <person name="Kono N."/>
            <person name="Nakamura H."/>
            <person name="Ohtoshi R."/>
            <person name="Moran D.A.P."/>
            <person name="Shinohara A."/>
            <person name="Yoshida Y."/>
            <person name="Fujiwara M."/>
            <person name="Mori M."/>
            <person name="Tomita M."/>
            <person name="Arakawa K."/>
        </authorList>
    </citation>
    <scope>NUCLEOTIDE SEQUENCE [LARGE SCALE GENOMIC DNA]</scope>
</reference>
<evidence type="ECO:0000313" key="15">
    <source>
        <dbReference type="EMBL" id="GBO16134.1"/>
    </source>
</evidence>
<feature type="compositionally biased region" description="Low complexity" evidence="13">
    <location>
        <begin position="117"/>
        <end position="127"/>
    </location>
</feature>
<comment type="caution">
    <text evidence="15">The sequence shown here is derived from an EMBL/GenBank/DDBJ whole genome shotgun (WGS) entry which is preliminary data.</text>
</comment>
<keyword evidence="16" id="KW-1185">Reference proteome</keyword>
<dbReference type="PROSITE" id="PS00028">
    <property type="entry name" value="ZINC_FINGER_C2H2_1"/>
    <property type="match status" value="6"/>
</dbReference>
<sequence length="489" mass="54790">MDEFQCSWCNRCFYFKDGHFCFLVGKPDNKYSETFIDELEKLAERLEAATRNQDCTSDDFGYSNPKTQAHNTQLNSSLHSGSNFLTKNIFQGEQVTSSPATSLSTQCHGSNLDVSRSDSQISSQKSIFETAEESPKNSLFEQDEASQGDICLSDDNNSNPPENRSSQKESGWCNLRPVQQKKHKNTGFGTDARTSRRKENRSTQFNLGKKRSYLDLISASPTCIQRDGNKAEAQETKDYSKIKSISAKVTQVDDCSTNEIFTNSVAVGSDAVSEMVSVAGPSGIHTQSHRTGKEKRFVCDVCGKDFSTEGKIGTHYRIHTGEKPFVCDICGKGFTQKGHFDRHYRTHTGEKPFVCKICGKEFITKGNLGTHYRIHTGEKPFVCDICGKGFSQKVHFDCHYRTHTGEKPFVCDICGKGFTQKGNFGTHCKTHMGEKLLVSDVRGKGISDKRNLTEHVPTHEGGKRYKCGVCGETFSSNDYRNRHHKEKHQ</sequence>
<evidence type="ECO:0000256" key="12">
    <source>
        <dbReference type="SAM" id="Coils"/>
    </source>
</evidence>
<feature type="compositionally biased region" description="Polar residues" evidence="13">
    <location>
        <begin position="154"/>
        <end position="164"/>
    </location>
</feature>
<evidence type="ECO:0000256" key="9">
    <source>
        <dbReference type="ARBA" id="ARBA00023163"/>
    </source>
</evidence>
<keyword evidence="8" id="KW-0238">DNA-binding</keyword>
<gene>
    <name evidence="15" type="primary">PRDM9_10</name>
    <name evidence="15" type="ORF">AVEN_40312_1</name>
</gene>
<evidence type="ECO:0000256" key="10">
    <source>
        <dbReference type="ARBA" id="ARBA00023242"/>
    </source>
</evidence>
<protein>
    <submittedName>
        <fullName evidence="15">Histone-lysine N-methyltransferase PRDM9</fullName>
    </submittedName>
</protein>
<dbReference type="GO" id="GO:0008168">
    <property type="term" value="F:methyltransferase activity"/>
    <property type="evidence" value="ECO:0007669"/>
    <property type="project" value="UniProtKB-KW"/>
</dbReference>
<evidence type="ECO:0000256" key="1">
    <source>
        <dbReference type="ARBA" id="ARBA00004123"/>
    </source>
</evidence>
<dbReference type="GO" id="GO:0000978">
    <property type="term" value="F:RNA polymerase II cis-regulatory region sequence-specific DNA binding"/>
    <property type="evidence" value="ECO:0007669"/>
    <property type="project" value="TreeGrafter"/>
</dbReference>
<keyword evidence="5 11" id="KW-0863">Zinc-finger</keyword>
<evidence type="ECO:0000256" key="3">
    <source>
        <dbReference type="ARBA" id="ARBA00022723"/>
    </source>
</evidence>
<dbReference type="SUPFAM" id="SSF57667">
    <property type="entry name" value="beta-beta-alpha zinc fingers"/>
    <property type="match status" value="4"/>
</dbReference>
<feature type="domain" description="C2H2-type" evidence="14">
    <location>
        <begin position="409"/>
        <end position="436"/>
    </location>
</feature>
<dbReference type="FunFam" id="3.30.160.60:FF:002343">
    <property type="entry name" value="Zinc finger protein 33A"/>
    <property type="match status" value="1"/>
</dbReference>
<dbReference type="OrthoDB" id="6429687at2759"/>
<name>A0A4Y2UVI7_ARAVE</name>
<accession>A0A4Y2UVI7</accession>
<dbReference type="Proteomes" id="UP000499080">
    <property type="component" value="Unassembled WGS sequence"/>
</dbReference>
<feature type="domain" description="C2H2-type" evidence="14">
    <location>
        <begin position="297"/>
        <end position="324"/>
    </location>
</feature>
<dbReference type="InterPro" id="IPR036236">
    <property type="entry name" value="Znf_C2H2_sf"/>
</dbReference>
<feature type="region of interest" description="Disordered" evidence="13">
    <location>
        <begin position="100"/>
        <end position="203"/>
    </location>
</feature>
<keyword evidence="3" id="KW-0479">Metal-binding</keyword>
<organism evidence="15 16">
    <name type="scientific">Araneus ventricosus</name>
    <name type="common">Orbweaver spider</name>
    <name type="synonym">Epeira ventricosa</name>
    <dbReference type="NCBI Taxonomy" id="182803"/>
    <lineage>
        <taxon>Eukaryota</taxon>
        <taxon>Metazoa</taxon>
        <taxon>Ecdysozoa</taxon>
        <taxon>Arthropoda</taxon>
        <taxon>Chelicerata</taxon>
        <taxon>Arachnida</taxon>
        <taxon>Araneae</taxon>
        <taxon>Araneomorphae</taxon>
        <taxon>Entelegynae</taxon>
        <taxon>Araneoidea</taxon>
        <taxon>Araneidae</taxon>
        <taxon>Araneus</taxon>
    </lineage>
</organism>
<evidence type="ECO:0000259" key="14">
    <source>
        <dbReference type="PROSITE" id="PS50157"/>
    </source>
</evidence>
<evidence type="ECO:0000256" key="8">
    <source>
        <dbReference type="ARBA" id="ARBA00023125"/>
    </source>
</evidence>
<dbReference type="FunFam" id="3.30.160.60:FF:001370">
    <property type="entry name" value="Zinc finger protein"/>
    <property type="match status" value="1"/>
</dbReference>
<keyword evidence="12" id="KW-0175">Coiled coil</keyword>
<feature type="coiled-coil region" evidence="12">
    <location>
        <begin position="32"/>
        <end position="59"/>
    </location>
</feature>
<keyword evidence="7" id="KW-0805">Transcription regulation</keyword>
<dbReference type="GO" id="GO:0005634">
    <property type="term" value="C:nucleus"/>
    <property type="evidence" value="ECO:0007669"/>
    <property type="project" value="UniProtKB-SubCell"/>
</dbReference>
<feature type="domain" description="C2H2-type" evidence="14">
    <location>
        <begin position="325"/>
        <end position="352"/>
    </location>
</feature>
<feature type="domain" description="C2H2-type" evidence="14">
    <location>
        <begin position="353"/>
        <end position="380"/>
    </location>
</feature>
<dbReference type="FunFam" id="3.30.160.60:FF:000446">
    <property type="entry name" value="Zinc finger protein"/>
    <property type="match status" value="1"/>
</dbReference>
<dbReference type="AlphaFoldDB" id="A0A4Y2UVI7"/>
<proteinExistence type="inferred from homology"/>
<evidence type="ECO:0000256" key="11">
    <source>
        <dbReference type="PROSITE-ProRule" id="PRU00042"/>
    </source>
</evidence>
<evidence type="ECO:0000256" key="5">
    <source>
        <dbReference type="ARBA" id="ARBA00022771"/>
    </source>
</evidence>
<dbReference type="GO" id="GO:0006357">
    <property type="term" value="P:regulation of transcription by RNA polymerase II"/>
    <property type="evidence" value="ECO:0007669"/>
    <property type="project" value="TreeGrafter"/>
</dbReference>